<dbReference type="InterPro" id="IPR017871">
    <property type="entry name" value="ABC_transporter-like_CS"/>
</dbReference>
<dbReference type="RefSeq" id="WP_046142102.1">
    <property type="nucleotide sequence ID" value="NZ_LAJG01000014.1"/>
</dbReference>
<dbReference type="STRING" id="361041.VW35_06210"/>
<evidence type="ECO:0000256" key="2">
    <source>
        <dbReference type="ARBA" id="ARBA00022737"/>
    </source>
</evidence>
<dbReference type="FunFam" id="3.40.50.300:FF:001320">
    <property type="entry name" value="Heme ABC transporter ATP-binding protein"/>
    <property type="match status" value="1"/>
</dbReference>
<dbReference type="PROSITE" id="PS00211">
    <property type="entry name" value="ABC_TRANSPORTER_1"/>
    <property type="match status" value="1"/>
</dbReference>
<dbReference type="SUPFAM" id="SSF52540">
    <property type="entry name" value="P-loop containing nucleoside triphosphate hydrolases"/>
    <property type="match status" value="2"/>
</dbReference>
<feature type="region of interest" description="Disordered" evidence="5">
    <location>
        <begin position="249"/>
        <end position="270"/>
    </location>
</feature>
<keyword evidence="8" id="KW-1185">Reference proteome</keyword>
<dbReference type="InterPro" id="IPR003593">
    <property type="entry name" value="AAA+_ATPase"/>
</dbReference>
<accession>A0A0F5LCI0</accession>
<name>A0A0F5LCI0_9HYPH</name>
<dbReference type="SMART" id="SM00382">
    <property type="entry name" value="AAA"/>
    <property type="match status" value="2"/>
</dbReference>
<evidence type="ECO:0000313" key="7">
    <source>
        <dbReference type="EMBL" id="KKB80038.1"/>
    </source>
</evidence>
<dbReference type="EMBL" id="LAJG01000014">
    <property type="protein sequence ID" value="KKB80038.1"/>
    <property type="molecule type" value="Genomic_DNA"/>
</dbReference>
<dbReference type="InterPro" id="IPR003439">
    <property type="entry name" value="ABC_transporter-like_ATP-bd"/>
</dbReference>
<dbReference type="PROSITE" id="PS50893">
    <property type="entry name" value="ABC_TRANSPORTER_2"/>
    <property type="match status" value="1"/>
</dbReference>
<feature type="domain" description="ABC transporter" evidence="6">
    <location>
        <begin position="5"/>
        <end position="235"/>
    </location>
</feature>
<dbReference type="PATRIC" id="fig|361041.3.peg.565"/>
<sequence>MPISITISRLSYTGPDGHKLFSNLDLTFGPGRTGLVGRNGVGKTTLLRLIAGELTPSSGSISGTGRIGVLRQLVQPGEGDTIADLFGVRDGLALLAKAIAGQASVDELAEADWTLEARLEEALAALGLPVTPETSLATLSGGQRTRAALAALAFAEPDLILLDEPTNNLDTEGRVAVAELLAGWRGAAIVVSHDRHLLEKVDGIVELTTLGANVYGGGWSHYRQRKAMELQAAEHDCDVAERQVREVARKAQEAREKQAQRDAGGRRKAAKGDMPKIMLGGLKRRAEETAGGLDTLAEKMAGAAEEQAAEARAKIEVLTPFSVKLSPSNLPPGKVVLRANALTGGYDEAAPTITTFDLEMIGPERVAVTGPNGVGKTTLIKLLTGQLAPFSGSVQLGGPMALLDQQVGLLNRDESIVENFRWLNPDSSENDCRSLLAAFGFRADAALQRVGTLSGGEILRAGLACAVGGKTPPMLLVLDEPTNHLDVEAIEKIEAGLRAYDGALLVISHDQVFLDNIGITREVRLAST</sequence>
<gene>
    <name evidence="7" type="ORF">VW35_06210</name>
</gene>
<comment type="caution">
    <text evidence="7">The sequence shown here is derived from an EMBL/GenBank/DDBJ whole genome shotgun (WGS) entry which is preliminary data.</text>
</comment>
<comment type="similarity">
    <text evidence="1">Belongs to the ABC transporter superfamily.</text>
</comment>
<evidence type="ECO:0000256" key="1">
    <source>
        <dbReference type="ARBA" id="ARBA00005417"/>
    </source>
</evidence>
<evidence type="ECO:0000313" key="8">
    <source>
        <dbReference type="Proteomes" id="UP000033514"/>
    </source>
</evidence>
<dbReference type="Pfam" id="PF00005">
    <property type="entry name" value="ABC_tran"/>
    <property type="match status" value="2"/>
</dbReference>
<dbReference type="InterPro" id="IPR050611">
    <property type="entry name" value="ABCF"/>
</dbReference>
<dbReference type="CDD" id="cd03221">
    <property type="entry name" value="ABCF_EF-3"/>
    <property type="match status" value="1"/>
</dbReference>
<dbReference type="Proteomes" id="UP000033514">
    <property type="component" value="Unassembled WGS sequence"/>
</dbReference>
<proteinExistence type="inferred from homology"/>
<keyword evidence="3" id="KW-0547">Nucleotide-binding</keyword>
<evidence type="ECO:0000259" key="6">
    <source>
        <dbReference type="PROSITE" id="PS50893"/>
    </source>
</evidence>
<dbReference type="GO" id="GO:0005524">
    <property type="term" value="F:ATP binding"/>
    <property type="evidence" value="ECO:0007669"/>
    <property type="project" value="UniProtKB-KW"/>
</dbReference>
<protein>
    <submittedName>
        <fullName evidence="7">ABC transporter</fullName>
    </submittedName>
</protein>
<organism evidence="7 8">
    <name type="scientific">Devosia soli</name>
    <dbReference type="NCBI Taxonomy" id="361041"/>
    <lineage>
        <taxon>Bacteria</taxon>
        <taxon>Pseudomonadati</taxon>
        <taxon>Pseudomonadota</taxon>
        <taxon>Alphaproteobacteria</taxon>
        <taxon>Hyphomicrobiales</taxon>
        <taxon>Devosiaceae</taxon>
        <taxon>Devosia</taxon>
    </lineage>
</organism>
<dbReference type="Gene3D" id="3.40.50.300">
    <property type="entry name" value="P-loop containing nucleotide triphosphate hydrolases"/>
    <property type="match status" value="2"/>
</dbReference>
<evidence type="ECO:0000256" key="5">
    <source>
        <dbReference type="SAM" id="MobiDB-lite"/>
    </source>
</evidence>
<keyword evidence="4" id="KW-0067">ATP-binding</keyword>
<dbReference type="GO" id="GO:0016887">
    <property type="term" value="F:ATP hydrolysis activity"/>
    <property type="evidence" value="ECO:0007669"/>
    <property type="project" value="InterPro"/>
</dbReference>
<evidence type="ECO:0000256" key="4">
    <source>
        <dbReference type="ARBA" id="ARBA00022840"/>
    </source>
</evidence>
<keyword evidence="2" id="KW-0677">Repeat</keyword>
<dbReference type="OrthoDB" id="9808609at2"/>
<dbReference type="InterPro" id="IPR027417">
    <property type="entry name" value="P-loop_NTPase"/>
</dbReference>
<dbReference type="PANTHER" id="PTHR19211">
    <property type="entry name" value="ATP-BINDING TRANSPORT PROTEIN-RELATED"/>
    <property type="match status" value="1"/>
</dbReference>
<dbReference type="AlphaFoldDB" id="A0A0F5LCI0"/>
<evidence type="ECO:0000256" key="3">
    <source>
        <dbReference type="ARBA" id="ARBA00022741"/>
    </source>
</evidence>
<dbReference type="PANTHER" id="PTHR19211:SF6">
    <property type="entry name" value="BLL7188 PROTEIN"/>
    <property type="match status" value="1"/>
</dbReference>
<reference evidence="7 8" key="1">
    <citation type="submission" date="2015-03" db="EMBL/GenBank/DDBJ databases">
        <authorList>
            <person name="Hassan Y.I."/>
            <person name="Lepp D."/>
            <person name="Zhou T."/>
        </authorList>
    </citation>
    <scope>NUCLEOTIDE SEQUENCE [LARGE SCALE GENOMIC DNA]</scope>
    <source>
        <strain evidence="7 8">GH2-10</strain>
    </source>
</reference>